<evidence type="ECO:0000256" key="1">
    <source>
        <dbReference type="SAM" id="MobiDB-lite"/>
    </source>
</evidence>
<dbReference type="RefSeq" id="WP_075127551.1">
    <property type="nucleotide sequence ID" value="NZ_MSIE01000040.1"/>
</dbReference>
<dbReference type="Proteomes" id="UP000185596">
    <property type="component" value="Unassembled WGS sequence"/>
</dbReference>
<dbReference type="EMBL" id="MSIE01000040">
    <property type="protein sequence ID" value="OLF15538.1"/>
    <property type="molecule type" value="Genomic_DNA"/>
</dbReference>
<organism evidence="3 4">
    <name type="scientific">Actinophytocola xanthii</name>
    <dbReference type="NCBI Taxonomy" id="1912961"/>
    <lineage>
        <taxon>Bacteria</taxon>
        <taxon>Bacillati</taxon>
        <taxon>Actinomycetota</taxon>
        <taxon>Actinomycetes</taxon>
        <taxon>Pseudonocardiales</taxon>
        <taxon>Pseudonocardiaceae</taxon>
    </lineage>
</organism>
<dbReference type="Pfam" id="PF11755">
    <property type="entry name" value="DUF3311"/>
    <property type="match status" value="1"/>
</dbReference>
<dbReference type="OrthoDB" id="123261at2"/>
<feature type="transmembrane region" description="Helical" evidence="2">
    <location>
        <begin position="46"/>
        <end position="66"/>
    </location>
</feature>
<name>A0A1Q8CMF5_9PSEU</name>
<comment type="caution">
    <text evidence="3">The sequence shown here is derived from an EMBL/GenBank/DDBJ whole genome shotgun (WGS) entry which is preliminary data.</text>
</comment>
<feature type="region of interest" description="Disordered" evidence="1">
    <location>
        <begin position="71"/>
        <end position="93"/>
    </location>
</feature>
<protein>
    <recommendedName>
        <fullName evidence="5">DUF3311 domain-containing protein</fullName>
    </recommendedName>
</protein>
<keyword evidence="4" id="KW-1185">Reference proteome</keyword>
<gene>
    <name evidence="3" type="ORF">BU204_21695</name>
</gene>
<feature type="compositionally biased region" description="Acidic residues" evidence="1">
    <location>
        <begin position="82"/>
        <end position="93"/>
    </location>
</feature>
<evidence type="ECO:0000313" key="4">
    <source>
        <dbReference type="Proteomes" id="UP000185596"/>
    </source>
</evidence>
<dbReference type="STRING" id="1912961.BU204_21695"/>
<keyword evidence="2" id="KW-1133">Transmembrane helix</keyword>
<proteinExistence type="predicted"/>
<evidence type="ECO:0000256" key="2">
    <source>
        <dbReference type="SAM" id="Phobius"/>
    </source>
</evidence>
<dbReference type="InterPro" id="IPR021741">
    <property type="entry name" value="DUF3311"/>
</dbReference>
<keyword evidence="2" id="KW-0812">Transmembrane</keyword>
<evidence type="ECO:0000313" key="3">
    <source>
        <dbReference type="EMBL" id="OLF15538.1"/>
    </source>
</evidence>
<keyword evidence="2" id="KW-0472">Membrane</keyword>
<evidence type="ECO:0008006" key="5">
    <source>
        <dbReference type="Google" id="ProtNLM"/>
    </source>
</evidence>
<accession>A0A1Q8CMF5</accession>
<feature type="transmembrane region" description="Helical" evidence="2">
    <location>
        <begin position="12"/>
        <end position="34"/>
    </location>
</feature>
<reference evidence="3 4" key="1">
    <citation type="submission" date="2016-12" db="EMBL/GenBank/DDBJ databases">
        <title>The draft genome sequence of Actinophytocola sp. 11-183.</title>
        <authorList>
            <person name="Wang W."/>
            <person name="Yuan L."/>
        </authorList>
    </citation>
    <scope>NUCLEOTIDE SEQUENCE [LARGE SCALE GENOMIC DNA]</scope>
    <source>
        <strain evidence="3 4">11-183</strain>
    </source>
</reference>
<dbReference type="AlphaFoldDB" id="A0A1Q8CMF5"/>
<sequence length="93" mass="10553">MTSDKPERRVSGLVFNPWNLLLIAPFIVLFTPLYNRTEPRLLGLPFFYWFQLAVIIVGVLSTVIVYRMTRSHPVAPPPGEEPGVDELDEGSVR</sequence>